<name>A0A0A9FCP8_ARUDO</name>
<organism evidence="1">
    <name type="scientific">Arundo donax</name>
    <name type="common">Giant reed</name>
    <name type="synonym">Donax arundinaceus</name>
    <dbReference type="NCBI Taxonomy" id="35708"/>
    <lineage>
        <taxon>Eukaryota</taxon>
        <taxon>Viridiplantae</taxon>
        <taxon>Streptophyta</taxon>
        <taxon>Embryophyta</taxon>
        <taxon>Tracheophyta</taxon>
        <taxon>Spermatophyta</taxon>
        <taxon>Magnoliopsida</taxon>
        <taxon>Liliopsida</taxon>
        <taxon>Poales</taxon>
        <taxon>Poaceae</taxon>
        <taxon>PACMAD clade</taxon>
        <taxon>Arundinoideae</taxon>
        <taxon>Arundineae</taxon>
        <taxon>Arundo</taxon>
    </lineage>
</organism>
<dbReference type="EMBL" id="GBRH01188902">
    <property type="protein sequence ID" value="JAE08994.1"/>
    <property type="molecule type" value="Transcribed_RNA"/>
</dbReference>
<dbReference type="AlphaFoldDB" id="A0A0A9FCP8"/>
<proteinExistence type="predicted"/>
<protein>
    <submittedName>
        <fullName evidence="1">Uncharacterized protein</fullName>
    </submittedName>
</protein>
<reference evidence="1" key="1">
    <citation type="submission" date="2014-09" db="EMBL/GenBank/DDBJ databases">
        <authorList>
            <person name="Magalhaes I.L.F."/>
            <person name="Oliveira U."/>
            <person name="Santos F.R."/>
            <person name="Vidigal T.H.D.A."/>
            <person name="Brescovit A.D."/>
            <person name="Santos A.J."/>
        </authorList>
    </citation>
    <scope>NUCLEOTIDE SEQUENCE</scope>
    <source>
        <tissue evidence="1">Shoot tissue taken approximately 20 cm above the soil surface</tissue>
    </source>
</reference>
<reference evidence="1" key="2">
    <citation type="journal article" date="2015" name="Data Brief">
        <title>Shoot transcriptome of the giant reed, Arundo donax.</title>
        <authorList>
            <person name="Barrero R.A."/>
            <person name="Guerrero F.D."/>
            <person name="Moolhuijzen P."/>
            <person name="Goolsby J.A."/>
            <person name="Tidwell J."/>
            <person name="Bellgard S.E."/>
            <person name="Bellgard M.I."/>
        </authorList>
    </citation>
    <scope>NUCLEOTIDE SEQUENCE</scope>
    <source>
        <tissue evidence="1">Shoot tissue taken approximately 20 cm above the soil surface</tissue>
    </source>
</reference>
<accession>A0A0A9FCP8</accession>
<sequence>MVLGMTHLKRQELKITRKTWIMLCLSYQFIYDQQKDVTIIVNISD</sequence>
<evidence type="ECO:0000313" key="1">
    <source>
        <dbReference type="EMBL" id="JAE08994.1"/>
    </source>
</evidence>